<evidence type="ECO:0000256" key="8">
    <source>
        <dbReference type="ARBA" id="ARBA00023136"/>
    </source>
</evidence>
<keyword evidence="2" id="KW-1003">Cell membrane</keyword>
<dbReference type="InterPro" id="IPR050334">
    <property type="entry name" value="Molybdenum_import_ModC"/>
</dbReference>
<dbReference type="InterPro" id="IPR004606">
    <property type="entry name" value="Mop_domain"/>
</dbReference>
<dbReference type="EMBL" id="FNYY01000005">
    <property type="protein sequence ID" value="SEJ38768.1"/>
    <property type="molecule type" value="Genomic_DNA"/>
</dbReference>
<name>A0A975W9L9_9RHOB</name>
<dbReference type="PROSITE" id="PS51866">
    <property type="entry name" value="MOP"/>
    <property type="match status" value="1"/>
</dbReference>
<dbReference type="InterPro" id="IPR003593">
    <property type="entry name" value="AAA+_ATPase"/>
</dbReference>
<keyword evidence="3 9" id="KW-0500">Molybdenum</keyword>
<keyword evidence="7" id="KW-1278">Translocase</keyword>
<protein>
    <submittedName>
        <fullName evidence="12">Molybdate transport system ATP-binding protein</fullName>
    </submittedName>
</protein>
<dbReference type="PANTHER" id="PTHR43514:SF4">
    <property type="entry name" value="ABC TRANSPORTER I FAMILY MEMBER 10"/>
    <property type="match status" value="1"/>
</dbReference>
<dbReference type="InterPro" id="IPR011868">
    <property type="entry name" value="ModC_ABC_ATP-bd"/>
</dbReference>
<dbReference type="InterPro" id="IPR027417">
    <property type="entry name" value="P-loop_NTPase"/>
</dbReference>
<keyword evidence="13" id="KW-1185">Reference proteome</keyword>
<dbReference type="RefSeq" id="WP_074836293.1">
    <property type="nucleotide sequence ID" value="NZ_FNYY01000005.1"/>
</dbReference>
<evidence type="ECO:0000313" key="13">
    <source>
        <dbReference type="Proteomes" id="UP000182932"/>
    </source>
</evidence>
<dbReference type="InterPro" id="IPR017871">
    <property type="entry name" value="ABC_transporter-like_CS"/>
</dbReference>
<dbReference type="InterPro" id="IPR008995">
    <property type="entry name" value="Mo/tungstate-bd_C_term_dom"/>
</dbReference>
<dbReference type="PROSITE" id="PS50893">
    <property type="entry name" value="ABC_TRANSPORTER_2"/>
    <property type="match status" value="1"/>
</dbReference>
<evidence type="ECO:0000313" key="12">
    <source>
        <dbReference type="EMBL" id="SEJ38768.1"/>
    </source>
</evidence>
<evidence type="ECO:0000256" key="3">
    <source>
        <dbReference type="ARBA" id="ARBA00022505"/>
    </source>
</evidence>
<organism evidence="12 13">
    <name type="scientific">Marinovum algicola</name>
    <dbReference type="NCBI Taxonomy" id="42444"/>
    <lineage>
        <taxon>Bacteria</taxon>
        <taxon>Pseudomonadati</taxon>
        <taxon>Pseudomonadota</taxon>
        <taxon>Alphaproteobacteria</taxon>
        <taxon>Rhodobacterales</taxon>
        <taxon>Roseobacteraceae</taxon>
        <taxon>Marinovum</taxon>
    </lineage>
</organism>
<dbReference type="SUPFAM" id="SSF52540">
    <property type="entry name" value="P-loop containing nucleoside triphosphate hydrolases"/>
    <property type="match status" value="1"/>
</dbReference>
<evidence type="ECO:0000256" key="2">
    <source>
        <dbReference type="ARBA" id="ARBA00022475"/>
    </source>
</evidence>
<accession>A0A975W9L9</accession>
<dbReference type="GO" id="GO:0140359">
    <property type="term" value="F:ABC-type transporter activity"/>
    <property type="evidence" value="ECO:0007669"/>
    <property type="project" value="InterPro"/>
</dbReference>
<dbReference type="Gene3D" id="3.40.50.300">
    <property type="entry name" value="P-loop containing nucleotide triphosphate hydrolases"/>
    <property type="match status" value="1"/>
</dbReference>
<keyword evidence="5" id="KW-0547">Nucleotide-binding</keyword>
<dbReference type="SMART" id="SM00382">
    <property type="entry name" value="AAA"/>
    <property type="match status" value="1"/>
</dbReference>
<dbReference type="Pfam" id="PF00005">
    <property type="entry name" value="ABC_tran"/>
    <property type="match status" value="1"/>
</dbReference>
<reference evidence="12 13" key="1">
    <citation type="submission" date="2016-10" db="EMBL/GenBank/DDBJ databases">
        <authorList>
            <person name="Varghese N."/>
            <person name="Submissions S."/>
        </authorList>
    </citation>
    <scope>NUCLEOTIDE SEQUENCE [LARGE SCALE GENOMIC DNA]</scope>
    <source>
        <strain evidence="12 13">FF3</strain>
    </source>
</reference>
<keyword evidence="6 12" id="KW-0067">ATP-binding</keyword>
<keyword evidence="8" id="KW-0472">Membrane</keyword>
<feature type="domain" description="ABC transporter" evidence="10">
    <location>
        <begin position="1"/>
        <end position="227"/>
    </location>
</feature>
<comment type="caution">
    <text evidence="12">The sequence shown here is derived from an EMBL/GenBank/DDBJ whole genome shotgun (WGS) entry which is preliminary data.</text>
</comment>
<dbReference type="Gene3D" id="2.40.50.100">
    <property type="match status" value="1"/>
</dbReference>
<dbReference type="InterPro" id="IPR005116">
    <property type="entry name" value="Transp-assoc_OB_typ1"/>
</dbReference>
<keyword evidence="4" id="KW-0997">Cell inner membrane</keyword>
<dbReference type="GO" id="GO:0016020">
    <property type="term" value="C:membrane"/>
    <property type="evidence" value="ECO:0007669"/>
    <property type="project" value="InterPro"/>
</dbReference>
<dbReference type="SUPFAM" id="SSF50331">
    <property type="entry name" value="MOP-like"/>
    <property type="match status" value="1"/>
</dbReference>
<evidence type="ECO:0000256" key="1">
    <source>
        <dbReference type="ARBA" id="ARBA00022448"/>
    </source>
</evidence>
<dbReference type="Proteomes" id="UP000182932">
    <property type="component" value="Unassembled WGS sequence"/>
</dbReference>
<evidence type="ECO:0000256" key="7">
    <source>
        <dbReference type="ARBA" id="ARBA00022967"/>
    </source>
</evidence>
<gene>
    <name evidence="12" type="ORF">SAMN04487940_105187</name>
</gene>
<dbReference type="GO" id="GO:0016887">
    <property type="term" value="F:ATP hydrolysis activity"/>
    <property type="evidence" value="ECO:0007669"/>
    <property type="project" value="InterPro"/>
</dbReference>
<proteinExistence type="predicted"/>
<dbReference type="PANTHER" id="PTHR43514">
    <property type="entry name" value="ABC TRANSPORTER I FAMILY MEMBER 10"/>
    <property type="match status" value="1"/>
</dbReference>
<dbReference type="InterPro" id="IPR003439">
    <property type="entry name" value="ABC_transporter-like_ATP-bd"/>
</dbReference>
<evidence type="ECO:0000256" key="4">
    <source>
        <dbReference type="ARBA" id="ARBA00022519"/>
    </source>
</evidence>
<dbReference type="AlphaFoldDB" id="A0A975W9L9"/>
<dbReference type="GO" id="GO:0005524">
    <property type="term" value="F:ATP binding"/>
    <property type="evidence" value="ECO:0007669"/>
    <property type="project" value="UniProtKB-KW"/>
</dbReference>
<evidence type="ECO:0000256" key="6">
    <source>
        <dbReference type="ARBA" id="ARBA00022840"/>
    </source>
</evidence>
<dbReference type="Pfam" id="PF03459">
    <property type="entry name" value="TOBE"/>
    <property type="match status" value="1"/>
</dbReference>
<evidence type="ECO:0000256" key="5">
    <source>
        <dbReference type="ARBA" id="ARBA00022741"/>
    </source>
</evidence>
<dbReference type="GeneID" id="80818153"/>
<sequence>MTLEVAVSSGAPIPLDVAFQVEAGELLALVGPSGAGKSTLLRAIAGLWQPDQGRVAVGGETWLDTARGTRLPTHRRRLGVVFQSYALFPQMTALANVMAAGADETRARAVLELVHLGGLEARRPAELSGGQQQRVAVARALARDPAVLLLDEPFSAVDRGTREGLYAEVERLRAHLNMPVVLVTHDMEEARRLADRIVVIDRGQVLRDGPTEDILFDPRALRGMGLREAGATLTARIDGQEGDGLTRLRSAGGPLWLPRISGTPGDLVRVRIMAHDVMLARRRPEAISALNVIPGVIESLLPGDGPGALVTLTVGDEVLLARITQRSVQAMGLAVGQSCFALVKSMAVARHQVGREDP</sequence>
<evidence type="ECO:0000259" key="11">
    <source>
        <dbReference type="PROSITE" id="PS51866"/>
    </source>
</evidence>
<evidence type="ECO:0000259" key="10">
    <source>
        <dbReference type="PROSITE" id="PS50893"/>
    </source>
</evidence>
<feature type="domain" description="Mop" evidence="11">
    <location>
        <begin position="286"/>
        <end position="352"/>
    </location>
</feature>
<dbReference type="NCBIfam" id="TIGR02142">
    <property type="entry name" value="modC_ABC"/>
    <property type="match status" value="1"/>
</dbReference>
<dbReference type="GO" id="GO:0015098">
    <property type="term" value="F:molybdate ion transmembrane transporter activity"/>
    <property type="evidence" value="ECO:0007669"/>
    <property type="project" value="InterPro"/>
</dbReference>
<keyword evidence="1" id="KW-0813">Transport</keyword>
<evidence type="ECO:0000256" key="9">
    <source>
        <dbReference type="PROSITE-ProRule" id="PRU01213"/>
    </source>
</evidence>
<dbReference type="PROSITE" id="PS00211">
    <property type="entry name" value="ABC_TRANSPORTER_1"/>
    <property type="match status" value="1"/>
</dbReference>